<name>A0A8X6M3B4_TRICU</name>
<dbReference type="Proteomes" id="UP000887116">
    <property type="component" value="Unassembled WGS sequence"/>
</dbReference>
<dbReference type="OrthoDB" id="6432199at2759"/>
<protein>
    <submittedName>
        <fullName evidence="1">DUF1758 domain-containing protein</fullName>
    </submittedName>
</protein>
<sequence length="259" mass="29310">MLLEERSGKSDLLINTHMNCLLSISPLKSSHDLKSFRKFFDHCGIQIRSLETLGVTSDTYGKLLCPLLLKLLPSDLVLEYNKLNSEFVVQNLMDFLAKELNSREESERQQTGVRGNPRLGRNYDWGTSYNTPIASPSTSAELINQSRKGRSSVYCIFSSGDYLSSDCRGTVLNVFDQAEKSVNSIAMEVKSLLYIDNCATSVDSVVELNTLREESQKILRKAKFDLWERKNNFLPEKNCHGCFRNRRSKRGISFGSPMG</sequence>
<organism evidence="1 2">
    <name type="scientific">Trichonephila clavata</name>
    <name type="common">Joro spider</name>
    <name type="synonym">Nephila clavata</name>
    <dbReference type="NCBI Taxonomy" id="2740835"/>
    <lineage>
        <taxon>Eukaryota</taxon>
        <taxon>Metazoa</taxon>
        <taxon>Ecdysozoa</taxon>
        <taxon>Arthropoda</taxon>
        <taxon>Chelicerata</taxon>
        <taxon>Arachnida</taxon>
        <taxon>Araneae</taxon>
        <taxon>Araneomorphae</taxon>
        <taxon>Entelegynae</taxon>
        <taxon>Araneoidea</taxon>
        <taxon>Nephilidae</taxon>
        <taxon>Trichonephila</taxon>
    </lineage>
</organism>
<dbReference type="AlphaFoldDB" id="A0A8X6M3B4"/>
<proteinExistence type="predicted"/>
<keyword evidence="2" id="KW-1185">Reference proteome</keyword>
<gene>
    <name evidence="1" type="primary">AVEN_219977_1</name>
    <name evidence="1" type="ORF">TNCT_269301</name>
</gene>
<evidence type="ECO:0000313" key="1">
    <source>
        <dbReference type="EMBL" id="GFR32576.1"/>
    </source>
</evidence>
<dbReference type="EMBL" id="BMAO01009677">
    <property type="protein sequence ID" value="GFR32576.1"/>
    <property type="molecule type" value="Genomic_DNA"/>
</dbReference>
<comment type="caution">
    <text evidence="1">The sequence shown here is derived from an EMBL/GenBank/DDBJ whole genome shotgun (WGS) entry which is preliminary data.</text>
</comment>
<evidence type="ECO:0000313" key="2">
    <source>
        <dbReference type="Proteomes" id="UP000887116"/>
    </source>
</evidence>
<reference evidence="1" key="1">
    <citation type="submission" date="2020-07" db="EMBL/GenBank/DDBJ databases">
        <title>Multicomponent nature underlies the extraordinary mechanical properties of spider dragline silk.</title>
        <authorList>
            <person name="Kono N."/>
            <person name="Nakamura H."/>
            <person name="Mori M."/>
            <person name="Yoshida Y."/>
            <person name="Ohtoshi R."/>
            <person name="Malay A.D."/>
            <person name="Moran D.A.P."/>
            <person name="Tomita M."/>
            <person name="Numata K."/>
            <person name="Arakawa K."/>
        </authorList>
    </citation>
    <scope>NUCLEOTIDE SEQUENCE</scope>
</reference>
<accession>A0A8X6M3B4</accession>